<reference evidence="1" key="1">
    <citation type="journal article" date="2022" name="IScience">
        <title>Evolution of zygomycete secretomes and the origins of terrestrial fungal ecologies.</title>
        <authorList>
            <person name="Chang Y."/>
            <person name="Wang Y."/>
            <person name="Mondo S."/>
            <person name="Ahrendt S."/>
            <person name="Andreopoulos W."/>
            <person name="Barry K."/>
            <person name="Beard J."/>
            <person name="Benny G.L."/>
            <person name="Blankenship S."/>
            <person name="Bonito G."/>
            <person name="Cuomo C."/>
            <person name="Desiro A."/>
            <person name="Gervers K.A."/>
            <person name="Hundley H."/>
            <person name="Kuo A."/>
            <person name="LaButti K."/>
            <person name="Lang B.F."/>
            <person name="Lipzen A."/>
            <person name="O'Donnell K."/>
            <person name="Pangilinan J."/>
            <person name="Reynolds N."/>
            <person name="Sandor L."/>
            <person name="Smith M.E."/>
            <person name="Tsang A."/>
            <person name="Grigoriev I.V."/>
            <person name="Stajich J.E."/>
            <person name="Spatafora J.W."/>
        </authorList>
    </citation>
    <scope>NUCLEOTIDE SEQUENCE</scope>
    <source>
        <strain evidence="1">RSA 2281</strain>
    </source>
</reference>
<dbReference type="Proteomes" id="UP001209540">
    <property type="component" value="Unassembled WGS sequence"/>
</dbReference>
<proteinExistence type="predicted"/>
<organism evidence="1 2">
    <name type="scientific">Phascolomyces articulosus</name>
    <dbReference type="NCBI Taxonomy" id="60185"/>
    <lineage>
        <taxon>Eukaryota</taxon>
        <taxon>Fungi</taxon>
        <taxon>Fungi incertae sedis</taxon>
        <taxon>Mucoromycota</taxon>
        <taxon>Mucoromycotina</taxon>
        <taxon>Mucoromycetes</taxon>
        <taxon>Mucorales</taxon>
        <taxon>Lichtheimiaceae</taxon>
        <taxon>Phascolomyces</taxon>
    </lineage>
</organism>
<sequence length="80" mass="9652">LKRLGINNSYILDINYPDMNVVGFLIYNNYEQELIKIMKKSNLEPNTNFDPYNPNYLKDQKYKDLLDNEKLMHAKVIQYY</sequence>
<feature type="non-terminal residue" evidence="1">
    <location>
        <position position="1"/>
    </location>
</feature>
<dbReference type="AlphaFoldDB" id="A0AAD5P8N9"/>
<reference evidence="1" key="2">
    <citation type="submission" date="2023-02" db="EMBL/GenBank/DDBJ databases">
        <authorList>
            <consortium name="DOE Joint Genome Institute"/>
            <person name="Mondo S.J."/>
            <person name="Chang Y."/>
            <person name="Wang Y."/>
            <person name="Ahrendt S."/>
            <person name="Andreopoulos W."/>
            <person name="Barry K."/>
            <person name="Beard J."/>
            <person name="Benny G.L."/>
            <person name="Blankenship S."/>
            <person name="Bonito G."/>
            <person name="Cuomo C."/>
            <person name="Desiro A."/>
            <person name="Gervers K.A."/>
            <person name="Hundley H."/>
            <person name="Kuo A."/>
            <person name="LaButti K."/>
            <person name="Lang B.F."/>
            <person name="Lipzen A."/>
            <person name="O'Donnell K."/>
            <person name="Pangilinan J."/>
            <person name="Reynolds N."/>
            <person name="Sandor L."/>
            <person name="Smith M.W."/>
            <person name="Tsang A."/>
            <person name="Grigoriev I.V."/>
            <person name="Stajich J.E."/>
            <person name="Spatafora J.W."/>
        </authorList>
    </citation>
    <scope>NUCLEOTIDE SEQUENCE</scope>
    <source>
        <strain evidence="1">RSA 2281</strain>
    </source>
</reference>
<name>A0AAD5P8N9_9FUNG</name>
<accession>A0AAD5P8N9</accession>
<keyword evidence="2" id="KW-1185">Reference proteome</keyword>
<dbReference type="EMBL" id="JAIXMP010000060">
    <property type="protein sequence ID" value="KAI9244382.1"/>
    <property type="molecule type" value="Genomic_DNA"/>
</dbReference>
<comment type="caution">
    <text evidence="1">The sequence shown here is derived from an EMBL/GenBank/DDBJ whole genome shotgun (WGS) entry which is preliminary data.</text>
</comment>
<protein>
    <submittedName>
        <fullName evidence="1">Uncharacterized protein</fullName>
    </submittedName>
</protein>
<evidence type="ECO:0000313" key="2">
    <source>
        <dbReference type="Proteomes" id="UP001209540"/>
    </source>
</evidence>
<gene>
    <name evidence="1" type="ORF">BDA99DRAFT_448490</name>
</gene>
<evidence type="ECO:0000313" key="1">
    <source>
        <dbReference type="EMBL" id="KAI9244382.1"/>
    </source>
</evidence>